<organism evidence="2 3">
    <name type="scientific">Lentinus tigrinus ALCF2SS1-6</name>
    <dbReference type="NCBI Taxonomy" id="1328759"/>
    <lineage>
        <taxon>Eukaryota</taxon>
        <taxon>Fungi</taxon>
        <taxon>Dikarya</taxon>
        <taxon>Basidiomycota</taxon>
        <taxon>Agaricomycotina</taxon>
        <taxon>Agaricomycetes</taxon>
        <taxon>Polyporales</taxon>
        <taxon>Polyporaceae</taxon>
        <taxon>Lentinus</taxon>
    </lineage>
</organism>
<dbReference type="Proteomes" id="UP000313359">
    <property type="component" value="Unassembled WGS sequence"/>
</dbReference>
<evidence type="ECO:0000313" key="3">
    <source>
        <dbReference type="Proteomes" id="UP000313359"/>
    </source>
</evidence>
<gene>
    <name evidence="2" type="ORF">L227DRAFT_613773</name>
</gene>
<feature type="region of interest" description="Disordered" evidence="1">
    <location>
        <begin position="16"/>
        <end position="47"/>
    </location>
</feature>
<reference evidence="2" key="1">
    <citation type="journal article" date="2018" name="Genome Biol. Evol.">
        <title>Genomics and development of Lentinus tigrinus, a white-rot wood-decaying mushroom with dimorphic fruiting bodies.</title>
        <authorList>
            <person name="Wu B."/>
            <person name="Xu Z."/>
            <person name="Knudson A."/>
            <person name="Carlson A."/>
            <person name="Chen N."/>
            <person name="Kovaka S."/>
            <person name="LaButti K."/>
            <person name="Lipzen A."/>
            <person name="Pennachio C."/>
            <person name="Riley R."/>
            <person name="Schakwitz W."/>
            <person name="Umezawa K."/>
            <person name="Ohm R.A."/>
            <person name="Grigoriev I.V."/>
            <person name="Nagy L.G."/>
            <person name="Gibbons J."/>
            <person name="Hibbett D."/>
        </authorList>
    </citation>
    <scope>NUCLEOTIDE SEQUENCE [LARGE SCALE GENOMIC DNA]</scope>
    <source>
        <strain evidence="2">ALCF2SS1-6</strain>
    </source>
</reference>
<name>A0A5C2S7Z9_9APHY</name>
<dbReference type="AlphaFoldDB" id="A0A5C2S7Z9"/>
<sequence length="103" mass="11151">MSALPTIASLWKIAKSNRRDSVSSGSSGASSLESMRPKKRGGNPLSRARTMARFVRQVCGTRSPPVFHVGLHRLATFEFVDSESDDGVDDGEDEQAFPIVTVV</sequence>
<proteinExistence type="predicted"/>
<evidence type="ECO:0000313" key="2">
    <source>
        <dbReference type="EMBL" id="RPD57466.1"/>
    </source>
</evidence>
<feature type="compositionally biased region" description="Low complexity" evidence="1">
    <location>
        <begin position="22"/>
        <end position="34"/>
    </location>
</feature>
<evidence type="ECO:0000256" key="1">
    <source>
        <dbReference type="SAM" id="MobiDB-lite"/>
    </source>
</evidence>
<protein>
    <submittedName>
        <fullName evidence="2">Uncharacterized protein</fullName>
    </submittedName>
</protein>
<keyword evidence="3" id="KW-1185">Reference proteome</keyword>
<dbReference type="EMBL" id="ML122281">
    <property type="protein sequence ID" value="RPD57466.1"/>
    <property type="molecule type" value="Genomic_DNA"/>
</dbReference>
<accession>A0A5C2S7Z9</accession>